<comment type="similarity">
    <text evidence="2 9">Belongs to the ATG22 family.</text>
</comment>
<proteinExistence type="inferred from homology"/>
<feature type="transmembrane region" description="Helical" evidence="9">
    <location>
        <begin position="490"/>
        <end position="509"/>
    </location>
</feature>
<name>A0ABR2WPZ3_9FUNG</name>
<evidence type="ECO:0000256" key="8">
    <source>
        <dbReference type="ARBA" id="ARBA00023136"/>
    </source>
</evidence>
<dbReference type="InterPro" id="IPR044738">
    <property type="entry name" value="Atg22"/>
</dbReference>
<dbReference type="PANTHER" id="PTHR23519">
    <property type="entry name" value="AUTOPHAGY-RELATED PROTEIN 22"/>
    <property type="match status" value="1"/>
</dbReference>
<evidence type="ECO:0000256" key="3">
    <source>
        <dbReference type="ARBA" id="ARBA00022448"/>
    </source>
</evidence>
<evidence type="ECO:0000256" key="9">
    <source>
        <dbReference type="RuleBase" id="RU363073"/>
    </source>
</evidence>
<feature type="transmembrane region" description="Helical" evidence="9">
    <location>
        <begin position="178"/>
        <end position="199"/>
    </location>
</feature>
<comment type="subcellular location">
    <subcellularLocation>
        <location evidence="1">Endomembrane system</location>
        <topology evidence="1">Multi-pass membrane protein</topology>
    </subcellularLocation>
    <subcellularLocation>
        <location evidence="9">Vacuole membrane</location>
        <topology evidence="9">Multi-pass membrane protein</topology>
    </subcellularLocation>
</comment>
<dbReference type="EMBL" id="JASJQH010000604">
    <property type="protein sequence ID" value="KAK9763583.1"/>
    <property type="molecule type" value="Genomic_DNA"/>
</dbReference>
<keyword evidence="5 9" id="KW-0812">Transmembrane</keyword>
<dbReference type="Pfam" id="PF11700">
    <property type="entry name" value="ATG22"/>
    <property type="match status" value="1"/>
</dbReference>
<feature type="transmembrane region" description="Helical" evidence="9">
    <location>
        <begin position="153"/>
        <end position="172"/>
    </location>
</feature>
<feature type="transmembrane region" description="Helical" evidence="9">
    <location>
        <begin position="425"/>
        <end position="447"/>
    </location>
</feature>
<keyword evidence="9" id="KW-0072">Autophagy</keyword>
<feature type="transmembrane region" description="Helical" evidence="9">
    <location>
        <begin position="393"/>
        <end position="419"/>
    </location>
</feature>
<feature type="transmembrane region" description="Helical" evidence="9">
    <location>
        <begin position="329"/>
        <end position="350"/>
    </location>
</feature>
<dbReference type="Gene3D" id="1.20.1250.20">
    <property type="entry name" value="MFS general substrate transporter like domains"/>
    <property type="match status" value="1"/>
</dbReference>
<reference evidence="10 11" key="1">
    <citation type="submission" date="2023-04" db="EMBL/GenBank/DDBJ databases">
        <title>Genome of Basidiobolus ranarum AG-B5.</title>
        <authorList>
            <person name="Stajich J.E."/>
            <person name="Carter-House D."/>
            <person name="Gryganskyi A."/>
        </authorList>
    </citation>
    <scope>NUCLEOTIDE SEQUENCE [LARGE SCALE GENOMIC DNA]</scope>
    <source>
        <strain evidence="10 11">AG-B5</strain>
    </source>
</reference>
<dbReference type="InterPro" id="IPR036259">
    <property type="entry name" value="MFS_trans_sf"/>
</dbReference>
<keyword evidence="7 9" id="KW-1133">Transmembrane helix</keyword>
<keyword evidence="3 9" id="KW-0813">Transport</keyword>
<organism evidence="10 11">
    <name type="scientific">Basidiobolus ranarum</name>
    <dbReference type="NCBI Taxonomy" id="34480"/>
    <lineage>
        <taxon>Eukaryota</taxon>
        <taxon>Fungi</taxon>
        <taxon>Fungi incertae sedis</taxon>
        <taxon>Zoopagomycota</taxon>
        <taxon>Entomophthoromycotina</taxon>
        <taxon>Basidiobolomycetes</taxon>
        <taxon>Basidiobolales</taxon>
        <taxon>Basidiobolaceae</taxon>
        <taxon>Basidiobolus</taxon>
    </lineage>
</organism>
<dbReference type="SUPFAM" id="SSF103473">
    <property type="entry name" value="MFS general substrate transporter"/>
    <property type="match status" value="1"/>
</dbReference>
<evidence type="ECO:0000256" key="1">
    <source>
        <dbReference type="ARBA" id="ARBA00004127"/>
    </source>
</evidence>
<evidence type="ECO:0000256" key="4">
    <source>
        <dbReference type="ARBA" id="ARBA00022554"/>
    </source>
</evidence>
<feature type="transmembrane region" description="Helical" evidence="9">
    <location>
        <begin position="59"/>
        <end position="82"/>
    </location>
</feature>
<keyword evidence="4 9" id="KW-0926">Vacuole</keyword>
<gene>
    <name evidence="10" type="primary">ATG22_4</name>
    <name evidence="10" type="ORF">K7432_009605</name>
</gene>
<evidence type="ECO:0000313" key="11">
    <source>
        <dbReference type="Proteomes" id="UP001479436"/>
    </source>
</evidence>
<dbReference type="InterPro" id="IPR050495">
    <property type="entry name" value="ATG22/LtaA_families"/>
</dbReference>
<dbReference type="InterPro" id="IPR024671">
    <property type="entry name" value="Atg22-like"/>
</dbReference>
<feature type="transmembrane region" description="Helical" evidence="9">
    <location>
        <begin position="362"/>
        <end position="381"/>
    </location>
</feature>
<accession>A0ABR2WPZ3</accession>
<feature type="transmembrane region" description="Helical" evidence="9">
    <location>
        <begin position="243"/>
        <end position="263"/>
    </location>
</feature>
<evidence type="ECO:0000256" key="6">
    <source>
        <dbReference type="ARBA" id="ARBA00022970"/>
    </source>
</evidence>
<dbReference type="CDD" id="cd17483">
    <property type="entry name" value="MFS_Atg22_like"/>
    <property type="match status" value="1"/>
</dbReference>
<evidence type="ECO:0000313" key="10">
    <source>
        <dbReference type="EMBL" id="KAK9763583.1"/>
    </source>
</evidence>
<evidence type="ECO:0000256" key="5">
    <source>
        <dbReference type="ARBA" id="ARBA00022692"/>
    </source>
</evidence>
<evidence type="ECO:0000256" key="7">
    <source>
        <dbReference type="ARBA" id="ARBA00022989"/>
    </source>
</evidence>
<keyword evidence="11" id="KW-1185">Reference proteome</keyword>
<dbReference type="Proteomes" id="UP001479436">
    <property type="component" value="Unassembled WGS sequence"/>
</dbReference>
<keyword evidence="6 9" id="KW-0029">Amino-acid transport</keyword>
<sequence>MGFSRKDGHTSPFKTLYQTIRDNRGHRYVTHSLTKNGPPDDLEYHSKAPVVTKEELRGWYGYSFACEPFSVSALGVFIPIILESLAAEAGYELDQHTPCKTSIPKYSCAIKIGDTFIGTNSFSLYVRALSVAIQALVFVGCGAIADHGRWRKALLLLFAILGSFSGMLFPLVYKPSLWWLAVILSVITSVCFGASYMFYTSYIPTITRYHPDVLQVHSQKDEEEIARVTEKVANTISSIGMAWGYFAGVVVLAISAIIVLVLGQSNYSMQIACSFTCFWWFSFTYLPYKWLKSRPGPPLPESESYLLYSWKKVFNTICHISELTQTFRFLLGWIFISDAISTTTSVSILFCKTVLGMGHAELLVAGIIVPLAAGMGNFIWLHIQRTFQLSTKFMIQMLLFMYIILPIYGLLGFIFPFGIRRQSEAWGVCIYTGILIGAVQSFCRVMYSELLPPGRESEFFSLYQVTDKGSAWIGPLICGAVTDFTQDLRYAFWPIVIILLMPIWVIQGINVQEGKEQARRYQMKT</sequence>
<protein>
    <recommendedName>
        <fullName evidence="9">Autophagy-related protein</fullName>
    </recommendedName>
</protein>
<keyword evidence="8 9" id="KW-0472">Membrane</keyword>
<comment type="caution">
    <text evidence="10">The sequence shown here is derived from an EMBL/GenBank/DDBJ whole genome shotgun (WGS) entry which is preliminary data.</text>
</comment>
<comment type="function">
    <text evidence="9">Vacuolar effluxer which mediate the efflux of amino acids resulting from autophagic degradation. The release of autophagic amino acids allows the maintenance of protein synthesis and viability during nitrogen starvation.</text>
</comment>
<feature type="transmembrane region" description="Helical" evidence="9">
    <location>
        <begin position="124"/>
        <end position="146"/>
    </location>
</feature>
<dbReference type="PANTHER" id="PTHR23519:SF1">
    <property type="entry name" value="AUTOPHAGY-RELATED PROTEIN 22"/>
    <property type="match status" value="1"/>
</dbReference>
<evidence type="ECO:0000256" key="2">
    <source>
        <dbReference type="ARBA" id="ARBA00006978"/>
    </source>
</evidence>